<feature type="transmembrane region" description="Helical" evidence="2">
    <location>
        <begin position="64"/>
        <end position="89"/>
    </location>
</feature>
<evidence type="ECO:0000259" key="3">
    <source>
        <dbReference type="PROSITE" id="PS50850"/>
    </source>
</evidence>
<dbReference type="InterPro" id="IPR050327">
    <property type="entry name" value="Proton-linked_MCT"/>
</dbReference>
<feature type="transmembrane region" description="Helical" evidence="2">
    <location>
        <begin position="209"/>
        <end position="232"/>
    </location>
</feature>
<comment type="subcellular location">
    <subcellularLocation>
        <location evidence="1">Membrane</location>
        <topology evidence="1">Multi-pass membrane protein</topology>
    </subcellularLocation>
</comment>
<dbReference type="GO" id="GO:0008028">
    <property type="term" value="F:monocarboxylic acid transmembrane transporter activity"/>
    <property type="evidence" value="ECO:0007669"/>
    <property type="project" value="TreeGrafter"/>
</dbReference>
<dbReference type="PANTHER" id="PTHR11360:SF284">
    <property type="entry name" value="EG:103B4.3 PROTEIN-RELATED"/>
    <property type="match status" value="1"/>
</dbReference>
<evidence type="ECO:0000313" key="5">
    <source>
        <dbReference type="Proteomes" id="UP000887568"/>
    </source>
</evidence>
<dbReference type="Gene3D" id="1.20.1250.20">
    <property type="entry name" value="MFS general substrate transporter like domains"/>
    <property type="match status" value="1"/>
</dbReference>
<accession>A0A914BC63</accession>
<dbReference type="InterPro" id="IPR036259">
    <property type="entry name" value="MFS_trans_sf"/>
</dbReference>
<dbReference type="Pfam" id="PF07690">
    <property type="entry name" value="MFS_1"/>
    <property type="match status" value="2"/>
</dbReference>
<dbReference type="RefSeq" id="XP_038073027.1">
    <property type="nucleotide sequence ID" value="XM_038217099.1"/>
</dbReference>
<feature type="transmembrane region" description="Helical" evidence="2">
    <location>
        <begin position="96"/>
        <end position="119"/>
    </location>
</feature>
<feature type="domain" description="Major facilitator superfamily (MFS) profile" evidence="3">
    <location>
        <begin position="1"/>
        <end position="386"/>
    </location>
</feature>
<keyword evidence="2" id="KW-0812">Transmembrane</keyword>
<keyword evidence="5" id="KW-1185">Reference proteome</keyword>
<dbReference type="EnsemblMetazoa" id="XM_038217099.1">
    <property type="protein sequence ID" value="XP_038073027.1"/>
    <property type="gene ID" value="LOC119741349"/>
</dbReference>
<reference evidence="4" key="1">
    <citation type="submission" date="2022-11" db="UniProtKB">
        <authorList>
            <consortium name="EnsemblMetazoa"/>
        </authorList>
    </citation>
    <scope>IDENTIFICATION</scope>
</reference>
<dbReference type="PANTHER" id="PTHR11360">
    <property type="entry name" value="MONOCARBOXYLATE TRANSPORTER"/>
    <property type="match status" value="1"/>
</dbReference>
<feature type="transmembrane region" description="Helical" evidence="2">
    <location>
        <begin position="244"/>
        <end position="265"/>
    </location>
</feature>
<dbReference type="OMA" id="STIACRN"/>
<dbReference type="InterPro" id="IPR020846">
    <property type="entry name" value="MFS_dom"/>
</dbReference>
<evidence type="ECO:0000256" key="1">
    <source>
        <dbReference type="ARBA" id="ARBA00004141"/>
    </source>
</evidence>
<dbReference type="GO" id="GO:0016020">
    <property type="term" value="C:membrane"/>
    <property type="evidence" value="ECO:0007669"/>
    <property type="project" value="UniProtKB-SubCell"/>
</dbReference>
<feature type="transmembrane region" description="Helical" evidence="2">
    <location>
        <begin position="326"/>
        <end position="350"/>
    </location>
</feature>
<feature type="transmembrane region" description="Helical" evidence="2">
    <location>
        <begin position="131"/>
        <end position="149"/>
    </location>
</feature>
<dbReference type="PROSITE" id="PS50850">
    <property type="entry name" value="MFS"/>
    <property type="match status" value="1"/>
</dbReference>
<keyword evidence="2" id="KW-0472">Membrane</keyword>
<feature type="transmembrane region" description="Helical" evidence="2">
    <location>
        <begin position="272"/>
        <end position="290"/>
    </location>
</feature>
<feature type="transmembrane region" description="Helical" evidence="2">
    <location>
        <begin position="38"/>
        <end position="58"/>
    </location>
</feature>
<dbReference type="Proteomes" id="UP000887568">
    <property type="component" value="Unplaced"/>
</dbReference>
<dbReference type="SUPFAM" id="SSF103473">
    <property type="entry name" value="MFS general substrate transporter"/>
    <property type="match status" value="1"/>
</dbReference>
<dbReference type="OrthoDB" id="5667at2759"/>
<dbReference type="AlphaFoldDB" id="A0A914BC63"/>
<evidence type="ECO:0000256" key="2">
    <source>
        <dbReference type="SAM" id="Phobius"/>
    </source>
</evidence>
<name>A0A914BC63_PATMI</name>
<keyword evidence="2" id="KW-1133">Transmembrane helix</keyword>
<feature type="transmembrane region" description="Helical" evidence="2">
    <location>
        <begin position="362"/>
        <end position="384"/>
    </location>
</feature>
<dbReference type="GeneID" id="119741349"/>
<dbReference type="InterPro" id="IPR011701">
    <property type="entry name" value="MFS"/>
</dbReference>
<evidence type="ECO:0000313" key="4">
    <source>
        <dbReference type="EnsemblMetazoa" id="XP_038073027.1"/>
    </source>
</evidence>
<proteinExistence type="predicted"/>
<sequence length="400" mass="42484">MTRCTGVLFSSFQNEFQSTSAQTGAISSTLSGVLVNRFGCRITAVVGGLMYTVGMIGVTLAQNIYLMYVMSAVVGSGTGVAFAAANVIVAQYFKKYYPLACGITTAGYGLGFVIFGPFIQFLADTYGWRGAMLVTCAITGNVCAAGVAFRPKQLSRKGVTVTADDHEESGEHHVIPTLSTIACRNPLKCLLYETVKLLRLNLLCRSYRFSMLCFAETTFILCHGSYLVYLVPLANSSGIGDQQAALLITAFGVGSFIGVPLSGLLSQKVSTLVLYEVAMFASGCFVLVVQLQTYPFYAISSAMFGLSLGFQYTARQVMMLEFVGVDNLGSALGIFSAIGGVFDLIGPIAAGSLYDASGSFSVVFYVLAGSSFVGFLAMLSIPLLKKIEPGVYTEVAVQNV</sequence>
<protein>
    <recommendedName>
        <fullName evidence="3">Major facilitator superfamily (MFS) profile domain-containing protein</fullName>
    </recommendedName>
</protein>
<organism evidence="4 5">
    <name type="scientific">Patiria miniata</name>
    <name type="common">Bat star</name>
    <name type="synonym">Asterina miniata</name>
    <dbReference type="NCBI Taxonomy" id="46514"/>
    <lineage>
        <taxon>Eukaryota</taxon>
        <taxon>Metazoa</taxon>
        <taxon>Echinodermata</taxon>
        <taxon>Eleutherozoa</taxon>
        <taxon>Asterozoa</taxon>
        <taxon>Asteroidea</taxon>
        <taxon>Valvatacea</taxon>
        <taxon>Valvatida</taxon>
        <taxon>Asterinidae</taxon>
        <taxon>Patiria</taxon>
    </lineage>
</organism>